<keyword evidence="2" id="KW-1185">Reference proteome</keyword>
<name>A0ABU5TXN6_9CYAN</name>
<evidence type="ECO:0000313" key="1">
    <source>
        <dbReference type="EMBL" id="MEA5519589.1"/>
    </source>
</evidence>
<dbReference type="Proteomes" id="UP001301728">
    <property type="component" value="Unassembled WGS sequence"/>
</dbReference>
<evidence type="ECO:0000313" key="2">
    <source>
        <dbReference type="Proteomes" id="UP001301728"/>
    </source>
</evidence>
<accession>A0ABU5TXN6</accession>
<comment type="caution">
    <text evidence="1">The sequence shown here is derived from an EMBL/GenBank/DDBJ whole genome shotgun (WGS) entry which is preliminary data.</text>
</comment>
<gene>
    <name evidence="1" type="ORF">VB854_11600</name>
</gene>
<dbReference type="EMBL" id="JAYGHT010000041">
    <property type="protein sequence ID" value="MEA5519589.1"/>
    <property type="molecule type" value="Genomic_DNA"/>
</dbReference>
<protein>
    <submittedName>
        <fullName evidence="1">Uncharacterized protein</fullName>
    </submittedName>
</protein>
<reference evidence="1 2" key="1">
    <citation type="submission" date="2023-12" db="EMBL/GenBank/DDBJ databases">
        <title>Baltic Sea Cyanobacteria.</title>
        <authorList>
            <person name="Delbaje E."/>
            <person name="Fewer D.P."/>
            <person name="Shishido T.K."/>
        </authorList>
    </citation>
    <scope>NUCLEOTIDE SEQUENCE [LARGE SCALE GENOMIC DNA]</scope>
    <source>
        <strain evidence="1 2">CCNP 1315</strain>
    </source>
</reference>
<organism evidence="1 2">
    <name type="scientific">Limnoraphis robusta CCNP1315</name>
    <dbReference type="NCBI Taxonomy" id="3110306"/>
    <lineage>
        <taxon>Bacteria</taxon>
        <taxon>Bacillati</taxon>
        <taxon>Cyanobacteriota</taxon>
        <taxon>Cyanophyceae</taxon>
        <taxon>Oscillatoriophycideae</taxon>
        <taxon>Oscillatoriales</taxon>
        <taxon>Sirenicapillariaceae</taxon>
        <taxon>Limnoraphis</taxon>
    </lineage>
</organism>
<proteinExistence type="predicted"/>
<sequence>MGLTQRPQADTRLTQAKFFYAWFSRFCVLCQQGYFITIHPNPNALVFGVGLRRDI</sequence>